<evidence type="ECO:0000313" key="6">
    <source>
        <dbReference type="EMBL" id="GBG84207.1"/>
    </source>
</evidence>
<keyword evidence="3" id="KW-0863">Zinc-finger</keyword>
<gene>
    <name evidence="6" type="ORF">CBR_g38179</name>
</gene>
<dbReference type="SUPFAM" id="SSF56112">
    <property type="entry name" value="Protein kinase-like (PK-like)"/>
    <property type="match status" value="1"/>
</dbReference>
<dbReference type="Proteomes" id="UP000265515">
    <property type="component" value="Unassembled WGS sequence"/>
</dbReference>
<dbReference type="Gramene" id="GBG84207">
    <property type="protein sequence ID" value="GBG84207"/>
    <property type="gene ID" value="CBR_g38179"/>
</dbReference>
<dbReference type="OrthoDB" id="4062651at2759"/>
<dbReference type="PROSITE" id="PS00108">
    <property type="entry name" value="PROTEIN_KINASE_ST"/>
    <property type="match status" value="1"/>
</dbReference>
<keyword evidence="1" id="KW-0547">Nucleotide-binding</keyword>
<evidence type="ECO:0000313" key="7">
    <source>
        <dbReference type="Proteomes" id="UP000265515"/>
    </source>
</evidence>
<protein>
    <recommendedName>
        <fullName evidence="8">Protein kinase domain-containing protein</fullName>
    </recommendedName>
</protein>
<dbReference type="GO" id="GO:0004672">
    <property type="term" value="F:protein kinase activity"/>
    <property type="evidence" value="ECO:0007669"/>
    <property type="project" value="InterPro"/>
</dbReference>
<accession>A0A388LPE8</accession>
<evidence type="ECO:0000259" key="4">
    <source>
        <dbReference type="PROSITE" id="PS50011"/>
    </source>
</evidence>
<reference evidence="6 7" key="1">
    <citation type="journal article" date="2018" name="Cell">
        <title>The Chara Genome: Secondary Complexity and Implications for Plant Terrestrialization.</title>
        <authorList>
            <person name="Nishiyama T."/>
            <person name="Sakayama H."/>
            <person name="Vries J.D."/>
            <person name="Buschmann H."/>
            <person name="Saint-Marcoux D."/>
            <person name="Ullrich K.K."/>
            <person name="Haas F.B."/>
            <person name="Vanderstraeten L."/>
            <person name="Becker D."/>
            <person name="Lang D."/>
            <person name="Vosolsobe S."/>
            <person name="Rombauts S."/>
            <person name="Wilhelmsson P.K.I."/>
            <person name="Janitza P."/>
            <person name="Kern R."/>
            <person name="Heyl A."/>
            <person name="Rumpler F."/>
            <person name="Villalobos L.I.A.C."/>
            <person name="Clay J.M."/>
            <person name="Skokan R."/>
            <person name="Toyoda A."/>
            <person name="Suzuki Y."/>
            <person name="Kagoshima H."/>
            <person name="Schijlen E."/>
            <person name="Tajeshwar N."/>
            <person name="Catarino B."/>
            <person name="Hetherington A.J."/>
            <person name="Saltykova A."/>
            <person name="Bonnot C."/>
            <person name="Breuninger H."/>
            <person name="Symeonidi A."/>
            <person name="Radhakrishnan G.V."/>
            <person name="Van Nieuwerburgh F."/>
            <person name="Deforce D."/>
            <person name="Chang C."/>
            <person name="Karol K.G."/>
            <person name="Hedrich R."/>
            <person name="Ulvskov P."/>
            <person name="Glockner G."/>
            <person name="Delwiche C.F."/>
            <person name="Petrasek J."/>
            <person name="Van de Peer Y."/>
            <person name="Friml J."/>
            <person name="Beilby M."/>
            <person name="Dolan L."/>
            <person name="Kohara Y."/>
            <person name="Sugano S."/>
            <person name="Fujiyama A."/>
            <person name="Delaux P.-M."/>
            <person name="Quint M."/>
            <person name="TheiBen G."/>
            <person name="Hagemann M."/>
            <person name="Harholt J."/>
            <person name="Dunand C."/>
            <person name="Zachgo S."/>
            <person name="Langdale J."/>
            <person name="Maumus F."/>
            <person name="Straeten D.V.D."/>
            <person name="Gould S.B."/>
            <person name="Rensing S.A."/>
        </authorList>
    </citation>
    <scope>NUCLEOTIDE SEQUENCE [LARGE SCALE GENOMIC DNA]</scope>
    <source>
        <strain evidence="6 7">S276</strain>
    </source>
</reference>
<dbReference type="InterPro" id="IPR008271">
    <property type="entry name" value="Ser/Thr_kinase_AS"/>
</dbReference>
<dbReference type="STRING" id="69332.A0A388LPE8"/>
<dbReference type="PANTHER" id="PTHR47989">
    <property type="entry name" value="OS01G0750732 PROTEIN"/>
    <property type="match status" value="1"/>
</dbReference>
<dbReference type="InterPro" id="IPR000719">
    <property type="entry name" value="Prot_kinase_dom"/>
</dbReference>
<dbReference type="Gene3D" id="1.10.510.10">
    <property type="entry name" value="Transferase(Phosphotransferase) domain 1"/>
    <property type="match status" value="1"/>
</dbReference>
<name>A0A388LPE8_CHABU</name>
<proteinExistence type="predicted"/>
<feature type="domain" description="RING-type" evidence="5">
    <location>
        <begin position="254"/>
        <end position="293"/>
    </location>
</feature>
<dbReference type="PANTHER" id="PTHR47989:SF47">
    <property type="entry name" value="SERINE_THREONINE-PROTEIN KINASE PBL28-RELATED"/>
    <property type="match status" value="1"/>
</dbReference>
<evidence type="ECO:0000259" key="5">
    <source>
        <dbReference type="PROSITE" id="PS50089"/>
    </source>
</evidence>
<dbReference type="GO" id="GO:0008270">
    <property type="term" value="F:zinc ion binding"/>
    <property type="evidence" value="ECO:0007669"/>
    <property type="project" value="UniProtKB-KW"/>
</dbReference>
<dbReference type="InterPro" id="IPR011009">
    <property type="entry name" value="Kinase-like_dom_sf"/>
</dbReference>
<evidence type="ECO:0000256" key="2">
    <source>
        <dbReference type="ARBA" id="ARBA00022840"/>
    </source>
</evidence>
<evidence type="ECO:0000256" key="3">
    <source>
        <dbReference type="PROSITE-ProRule" id="PRU00175"/>
    </source>
</evidence>
<keyword evidence="3" id="KW-0862">Zinc</keyword>
<keyword evidence="3" id="KW-0479">Metal-binding</keyword>
<dbReference type="GO" id="GO:0005524">
    <property type="term" value="F:ATP binding"/>
    <property type="evidence" value="ECO:0007669"/>
    <property type="project" value="UniProtKB-KW"/>
</dbReference>
<feature type="domain" description="Protein kinase" evidence="4">
    <location>
        <begin position="1"/>
        <end position="213"/>
    </location>
</feature>
<comment type="caution">
    <text evidence="6">The sequence shown here is derived from an EMBL/GenBank/DDBJ whole genome shotgun (WGS) entry which is preliminary data.</text>
</comment>
<dbReference type="Gene3D" id="3.30.40.10">
    <property type="entry name" value="Zinc/RING finger domain, C3HC4 (zinc finger)"/>
    <property type="match status" value="1"/>
</dbReference>
<dbReference type="AlphaFoldDB" id="A0A388LPE8"/>
<dbReference type="EMBL" id="BFEA01000467">
    <property type="protein sequence ID" value="GBG84207.1"/>
    <property type="molecule type" value="Genomic_DNA"/>
</dbReference>
<dbReference type="InterPro" id="IPR013083">
    <property type="entry name" value="Znf_RING/FYVE/PHD"/>
</dbReference>
<dbReference type="Pfam" id="PF13920">
    <property type="entry name" value="zf-C3HC4_3"/>
    <property type="match status" value="1"/>
</dbReference>
<dbReference type="PROSITE" id="PS50089">
    <property type="entry name" value="ZF_RING_2"/>
    <property type="match status" value="1"/>
</dbReference>
<sequence>MEHRLLAYQYMPNGSLQDHLHGGGVPLDWSTRMRIALGSARGLRYLHDIADPPIIHRDFKSSNILLDHDFVAKVADFGLATLARRPEQEDETGCMSTKILGTFGYVAPEYVMTGCVSEKSDVYSFGVVLLELVTGRKPVDMSQPQGQQSLIAWAGPHLNNREKLLKMVDPVLQGMFPPQALYHVAAIAAMCIQAEPDYRPIMDEVVDSILPLLNKTYPMYANVGPPQGYLSASSEDSTDRLLRERGGGTLSDYCLYCRREPRDVVVLPCGHRIACVRCASCLSSLSYLMCPLCGSQVTATHEVAKGQNAPGHGPGFNSLLESGKAYTQEQLIMVRLWQLHRLHVSTYDSPVAAGRAPRGQHHTEMTDPAVGQSFGVIVVLERGRICLVNAYVAQLLYRSLYTFPVAHIRRDRTVQLPILAQ</sequence>
<dbReference type="InterPro" id="IPR001245">
    <property type="entry name" value="Ser-Thr/Tyr_kinase_cat_dom"/>
</dbReference>
<keyword evidence="7" id="KW-1185">Reference proteome</keyword>
<dbReference type="InterPro" id="IPR001841">
    <property type="entry name" value="Znf_RING"/>
</dbReference>
<dbReference type="PROSITE" id="PS50011">
    <property type="entry name" value="PROTEIN_KINASE_DOM"/>
    <property type="match status" value="1"/>
</dbReference>
<organism evidence="6 7">
    <name type="scientific">Chara braunii</name>
    <name type="common">Braun's stonewort</name>
    <dbReference type="NCBI Taxonomy" id="69332"/>
    <lineage>
        <taxon>Eukaryota</taxon>
        <taxon>Viridiplantae</taxon>
        <taxon>Streptophyta</taxon>
        <taxon>Charophyceae</taxon>
        <taxon>Charales</taxon>
        <taxon>Characeae</taxon>
        <taxon>Chara</taxon>
    </lineage>
</organism>
<dbReference type="CDD" id="cd16649">
    <property type="entry name" value="mRING-HC-C3HC5_CGRF1-like"/>
    <property type="match status" value="1"/>
</dbReference>
<dbReference type="FunFam" id="1.10.510.10:FF:000051">
    <property type="entry name" value="Receptor-like serine/threonine-protein kinase ALE2"/>
    <property type="match status" value="1"/>
</dbReference>
<dbReference type="Pfam" id="PF07714">
    <property type="entry name" value="PK_Tyr_Ser-Thr"/>
    <property type="match status" value="1"/>
</dbReference>
<keyword evidence="2" id="KW-0067">ATP-binding</keyword>
<evidence type="ECO:0000256" key="1">
    <source>
        <dbReference type="ARBA" id="ARBA00022741"/>
    </source>
</evidence>
<dbReference type="SUPFAM" id="SSF57850">
    <property type="entry name" value="RING/U-box"/>
    <property type="match status" value="1"/>
</dbReference>
<evidence type="ECO:0008006" key="8">
    <source>
        <dbReference type="Google" id="ProtNLM"/>
    </source>
</evidence>